<organism evidence="1 2">
    <name type="scientific">Collibacillus ludicampi</name>
    <dbReference type="NCBI Taxonomy" id="2771369"/>
    <lineage>
        <taxon>Bacteria</taxon>
        <taxon>Bacillati</taxon>
        <taxon>Bacillota</taxon>
        <taxon>Bacilli</taxon>
        <taxon>Bacillales</taxon>
        <taxon>Alicyclobacillaceae</taxon>
        <taxon>Collibacillus</taxon>
    </lineage>
</organism>
<keyword evidence="2" id="KW-1185">Reference proteome</keyword>
<dbReference type="EMBL" id="BOQE01000001">
    <property type="protein sequence ID" value="GIM47707.1"/>
    <property type="molecule type" value="Genomic_DNA"/>
</dbReference>
<evidence type="ECO:0000313" key="1">
    <source>
        <dbReference type="EMBL" id="GIM47707.1"/>
    </source>
</evidence>
<dbReference type="PANTHER" id="PTHR40051:SF1">
    <property type="entry name" value="YOLD-LIKE FAMILY PROTEIN"/>
    <property type="match status" value="1"/>
</dbReference>
<gene>
    <name evidence="1" type="ORF">DNHGIG_32560</name>
</gene>
<reference evidence="1" key="1">
    <citation type="journal article" date="2023" name="Int. J. Syst. Evol. Microbiol.">
        <title>Collibacillus ludicampi gen. nov., sp. nov., a new soil bacterium of the family Alicyclobacillaceae.</title>
        <authorList>
            <person name="Jojima T."/>
            <person name="Ioku Y."/>
            <person name="Fukuta Y."/>
            <person name="Shirasaka N."/>
            <person name="Matsumura Y."/>
            <person name="Mori M."/>
        </authorList>
    </citation>
    <scope>NUCLEOTIDE SEQUENCE</scope>
    <source>
        <strain evidence="1">TP075</strain>
    </source>
</reference>
<dbReference type="PANTHER" id="PTHR40051">
    <property type="entry name" value="IG HYPOTHETICAL 15966"/>
    <property type="match status" value="1"/>
</dbReference>
<accession>A0AAV4LIP4</accession>
<protein>
    <recommendedName>
        <fullName evidence="3">YolD-like family protein</fullName>
    </recommendedName>
</protein>
<dbReference type="RefSeq" id="WP_282200659.1">
    <property type="nucleotide sequence ID" value="NZ_BOQE01000001.1"/>
</dbReference>
<dbReference type="Pfam" id="PF08863">
    <property type="entry name" value="YolD"/>
    <property type="match status" value="1"/>
</dbReference>
<proteinExistence type="predicted"/>
<evidence type="ECO:0008006" key="3">
    <source>
        <dbReference type="Google" id="ProtNLM"/>
    </source>
</evidence>
<evidence type="ECO:0000313" key="2">
    <source>
        <dbReference type="Proteomes" id="UP001057291"/>
    </source>
</evidence>
<sequence length="108" mass="12466">MRIIDGNIFESMRIILPEHRATMRRLEKEAKGQPRPVLDEQKIEEMSRVLTDAIQDSRPVKVTMYNPFGHELVVMVPEKIDSYAKTLTGKDLDGNVRYIPLTDLIDVE</sequence>
<dbReference type="AlphaFoldDB" id="A0AAV4LIP4"/>
<dbReference type="InterPro" id="IPR014962">
    <property type="entry name" value="YolD"/>
</dbReference>
<comment type="caution">
    <text evidence="1">The sequence shown here is derived from an EMBL/GenBank/DDBJ whole genome shotgun (WGS) entry which is preliminary data.</text>
</comment>
<dbReference type="Proteomes" id="UP001057291">
    <property type="component" value="Unassembled WGS sequence"/>
</dbReference>
<name>A0AAV4LIP4_9BACL</name>